<proteinExistence type="predicted"/>
<reference evidence="1 2" key="2">
    <citation type="journal article" date="2022" name="Mol. Ecol. Resour.">
        <title>The genomes of chicory, endive, great burdock and yacon provide insights into Asteraceae paleo-polyploidization history and plant inulin production.</title>
        <authorList>
            <person name="Fan W."/>
            <person name="Wang S."/>
            <person name="Wang H."/>
            <person name="Wang A."/>
            <person name="Jiang F."/>
            <person name="Liu H."/>
            <person name="Zhao H."/>
            <person name="Xu D."/>
            <person name="Zhang Y."/>
        </authorList>
    </citation>
    <scope>NUCLEOTIDE SEQUENCE [LARGE SCALE GENOMIC DNA]</scope>
    <source>
        <strain evidence="2">cv. Punajuju</strain>
        <tissue evidence="1">Leaves</tissue>
    </source>
</reference>
<evidence type="ECO:0000313" key="2">
    <source>
        <dbReference type="Proteomes" id="UP001055811"/>
    </source>
</evidence>
<dbReference type="EMBL" id="CM042014">
    <property type="protein sequence ID" value="KAI3724408.1"/>
    <property type="molecule type" value="Genomic_DNA"/>
</dbReference>
<gene>
    <name evidence="1" type="ORF">L2E82_36182</name>
</gene>
<dbReference type="Proteomes" id="UP001055811">
    <property type="component" value="Linkage Group LG06"/>
</dbReference>
<name>A0ACB9BQU5_CICIN</name>
<keyword evidence="2" id="KW-1185">Reference proteome</keyword>
<comment type="caution">
    <text evidence="1">The sequence shown here is derived from an EMBL/GenBank/DDBJ whole genome shotgun (WGS) entry which is preliminary data.</text>
</comment>
<organism evidence="1 2">
    <name type="scientific">Cichorium intybus</name>
    <name type="common">Chicory</name>
    <dbReference type="NCBI Taxonomy" id="13427"/>
    <lineage>
        <taxon>Eukaryota</taxon>
        <taxon>Viridiplantae</taxon>
        <taxon>Streptophyta</taxon>
        <taxon>Embryophyta</taxon>
        <taxon>Tracheophyta</taxon>
        <taxon>Spermatophyta</taxon>
        <taxon>Magnoliopsida</taxon>
        <taxon>eudicotyledons</taxon>
        <taxon>Gunneridae</taxon>
        <taxon>Pentapetalae</taxon>
        <taxon>asterids</taxon>
        <taxon>campanulids</taxon>
        <taxon>Asterales</taxon>
        <taxon>Asteraceae</taxon>
        <taxon>Cichorioideae</taxon>
        <taxon>Cichorieae</taxon>
        <taxon>Cichoriinae</taxon>
        <taxon>Cichorium</taxon>
    </lineage>
</organism>
<evidence type="ECO:0000313" key="1">
    <source>
        <dbReference type="EMBL" id="KAI3724408.1"/>
    </source>
</evidence>
<protein>
    <submittedName>
        <fullName evidence="1">Uncharacterized protein</fullName>
    </submittedName>
</protein>
<accession>A0ACB9BQU5</accession>
<sequence length="142" mass="16439">MSVLKQMVEHYSEHYQTPFPSLFPATSEGMPWSFHNLIELHVERIQKTLTSNVKKIIKDVFFMMTECLFLRLAVIREYTIPLVNTHLSILQSLVNTHIPCVSVEYTISSVNTLPDAWSNDSKVEICCSSQYQRDEEEGIDQK</sequence>
<reference evidence="2" key="1">
    <citation type="journal article" date="2022" name="Mol. Ecol. Resour.">
        <title>The genomes of chicory, endive, great burdock and yacon provide insights into Asteraceae palaeo-polyploidization history and plant inulin production.</title>
        <authorList>
            <person name="Fan W."/>
            <person name="Wang S."/>
            <person name="Wang H."/>
            <person name="Wang A."/>
            <person name="Jiang F."/>
            <person name="Liu H."/>
            <person name="Zhao H."/>
            <person name="Xu D."/>
            <person name="Zhang Y."/>
        </authorList>
    </citation>
    <scope>NUCLEOTIDE SEQUENCE [LARGE SCALE GENOMIC DNA]</scope>
    <source>
        <strain evidence="2">cv. Punajuju</strain>
    </source>
</reference>